<sequence>MERDINLDEISDGKLYETNDLVKLGCGDCAGCSACCHEMGDTIILDPYDIWQLTGNLHCTFEQLMGEGKIALSVYDGVILPHLRLEGPQEGCLFLNEAGRCSIHPFRPGMCRLFPLGRIYGEESFRYFLQVHECRKESRTKVKIKKWLDIPEIRRYEQFLSHWHFFVKSVQEEIIASGGDEAFIRQRVMQLLQTYYLTPYSGTDDFYEQYYTRWES</sequence>
<dbReference type="Pfam" id="PF03692">
    <property type="entry name" value="CxxCxxCC"/>
    <property type="match status" value="1"/>
</dbReference>
<name>A0A1E3AFQ0_9FIRM</name>
<accession>A0A1E3AFQ0</accession>
<keyword evidence="1" id="KW-0966">Cell projection</keyword>
<dbReference type="PATRIC" id="fig|1432052.4.peg.3727"/>
<evidence type="ECO:0000313" key="2">
    <source>
        <dbReference type="Proteomes" id="UP000094067"/>
    </source>
</evidence>
<comment type="caution">
    <text evidence="1">The sequence shown here is derived from an EMBL/GenBank/DDBJ whole genome shotgun (WGS) entry which is preliminary data.</text>
</comment>
<organism evidence="1 2">
    <name type="scientific">Eisenbergiella tayi</name>
    <dbReference type="NCBI Taxonomy" id="1432052"/>
    <lineage>
        <taxon>Bacteria</taxon>
        <taxon>Bacillati</taxon>
        <taxon>Bacillota</taxon>
        <taxon>Clostridia</taxon>
        <taxon>Lachnospirales</taxon>
        <taxon>Lachnospiraceae</taxon>
        <taxon>Eisenbergiella</taxon>
    </lineage>
</organism>
<protein>
    <submittedName>
        <fullName evidence="1">Flagellin N-methylase</fullName>
    </submittedName>
</protein>
<dbReference type="PANTHER" id="PTHR35866:SF1">
    <property type="entry name" value="YKGJ FAMILY CYSTEINE CLUSTER PROTEIN"/>
    <property type="match status" value="1"/>
</dbReference>
<evidence type="ECO:0000313" key="1">
    <source>
        <dbReference type="EMBL" id="ODM07457.1"/>
    </source>
</evidence>
<dbReference type="GO" id="GO:0008168">
    <property type="term" value="F:methyltransferase activity"/>
    <property type="evidence" value="ECO:0007669"/>
    <property type="project" value="UniProtKB-KW"/>
</dbReference>
<dbReference type="GO" id="GO:0032259">
    <property type="term" value="P:methylation"/>
    <property type="evidence" value="ECO:0007669"/>
    <property type="project" value="UniProtKB-KW"/>
</dbReference>
<dbReference type="InterPro" id="IPR005358">
    <property type="entry name" value="Puta_zinc/iron-chelating_dom"/>
</dbReference>
<keyword evidence="1" id="KW-0282">Flagellum</keyword>
<keyword evidence="1" id="KW-0489">Methyltransferase</keyword>
<reference evidence="1 2" key="1">
    <citation type="submission" date="2016-07" db="EMBL/GenBank/DDBJ databases">
        <title>Characterization of isolates of Eisenbergiella tayi derived from blood cultures, using whole genome sequencing.</title>
        <authorList>
            <person name="Burdz T."/>
            <person name="Wiebe D."/>
            <person name="Huynh C."/>
            <person name="Bernard K."/>
        </authorList>
    </citation>
    <scope>NUCLEOTIDE SEQUENCE [LARGE SCALE GENOMIC DNA]</scope>
    <source>
        <strain evidence="1 2">NML 110608</strain>
    </source>
</reference>
<dbReference type="EMBL" id="MCGH01000002">
    <property type="protein sequence ID" value="ODM07457.1"/>
    <property type="molecule type" value="Genomic_DNA"/>
</dbReference>
<keyword evidence="1" id="KW-0969">Cilium</keyword>
<dbReference type="RefSeq" id="WP_069153104.1">
    <property type="nucleotide sequence ID" value="NZ_DBGDOY010000019.1"/>
</dbReference>
<gene>
    <name evidence="1" type="ORF">BEI61_03347</name>
</gene>
<dbReference type="Proteomes" id="UP000094067">
    <property type="component" value="Unassembled WGS sequence"/>
</dbReference>
<keyword evidence="1" id="KW-0808">Transferase</keyword>
<dbReference type="AlphaFoldDB" id="A0A1E3AFQ0"/>
<dbReference type="PANTHER" id="PTHR35866">
    <property type="entry name" value="PUTATIVE-RELATED"/>
    <property type="match status" value="1"/>
</dbReference>
<proteinExistence type="predicted"/>